<organism evidence="2 3">
    <name type="scientific">Rhodothermus profundi</name>
    <dbReference type="NCBI Taxonomy" id="633813"/>
    <lineage>
        <taxon>Bacteria</taxon>
        <taxon>Pseudomonadati</taxon>
        <taxon>Rhodothermota</taxon>
        <taxon>Rhodothermia</taxon>
        <taxon>Rhodothermales</taxon>
        <taxon>Rhodothermaceae</taxon>
        <taxon>Rhodothermus</taxon>
    </lineage>
</organism>
<evidence type="ECO:0000313" key="3">
    <source>
        <dbReference type="Proteomes" id="UP000185812"/>
    </source>
</evidence>
<dbReference type="Gene3D" id="3.30.70.1900">
    <property type="match status" value="1"/>
</dbReference>
<name>A0A1M6SMH6_9BACT</name>
<reference evidence="3" key="1">
    <citation type="submission" date="2016-11" db="EMBL/GenBank/DDBJ databases">
        <authorList>
            <person name="Varghese N."/>
            <person name="Submissions S."/>
        </authorList>
    </citation>
    <scope>NUCLEOTIDE SEQUENCE [LARGE SCALE GENOMIC DNA]</scope>
    <source>
        <strain evidence="3">DSM 22212</strain>
    </source>
</reference>
<evidence type="ECO:0000259" key="1">
    <source>
        <dbReference type="Pfam" id="PF10040"/>
    </source>
</evidence>
<dbReference type="Proteomes" id="UP000185812">
    <property type="component" value="Unassembled WGS sequence"/>
</dbReference>
<dbReference type="AlphaFoldDB" id="A0A1M6SMH6"/>
<protein>
    <submittedName>
        <fullName evidence="2">Uncharacterized conserved protein</fullName>
    </submittedName>
</protein>
<dbReference type="InterPro" id="IPR019267">
    <property type="entry name" value="CRISPR-assoc_Cas6_C"/>
</dbReference>
<feature type="domain" description="CRISPR-associated protein Cas6 C-terminal" evidence="1">
    <location>
        <begin position="189"/>
        <end position="311"/>
    </location>
</feature>
<accession>A0A1M6SMH6</accession>
<keyword evidence="3" id="KW-1185">Reference proteome</keyword>
<gene>
    <name evidence="2" type="ORF">SAMN04488087_1146</name>
</gene>
<dbReference type="STRING" id="633813.SAMN04488087_1146"/>
<dbReference type="Pfam" id="PF10040">
    <property type="entry name" value="CRISPR_Cas6"/>
    <property type="match status" value="1"/>
</dbReference>
<evidence type="ECO:0000313" key="2">
    <source>
        <dbReference type="EMBL" id="SHK45837.1"/>
    </source>
</evidence>
<dbReference type="EMBL" id="FRAU01000003">
    <property type="protein sequence ID" value="SHK45837.1"/>
    <property type="molecule type" value="Genomic_DNA"/>
</dbReference>
<sequence length="317" mass="35832">MCWSVIQFDLDVCAPIDLGSMPAATIRGALGASLRRLVCITRLSDCTDCPFRWPCIYGYLFETPPPPGGQQLRKLQNVPRPYVVRRPKLHERQFVPGTTLQIELLLIGRARMYLPYLMLALQRLETQGIGRGRREGTGRFRLVLARALRPDGTYDVVYDRTCRQVLAEVPAWRPADLLSSGYPGEVMRLRTNTPLRLKAAGHLVRKLTFRILLRSILSRLSSLAAFHAETTLQLDFASLLRQAEAVRTREDRLQWFDGLQRYSKRQRTTMRLGGLVGEIIFEGISPELWAWLTLGAALHVGHGAVMGLGHYDIEPVS</sequence>
<proteinExistence type="predicted"/>